<proteinExistence type="predicted"/>
<name>A0A176WMN0_MARPO</name>
<feature type="region of interest" description="Disordered" evidence="1">
    <location>
        <begin position="110"/>
        <end position="133"/>
    </location>
</feature>
<keyword evidence="3" id="KW-1185">Reference proteome</keyword>
<comment type="caution">
    <text evidence="2">The sequence shown here is derived from an EMBL/GenBank/DDBJ whole genome shotgun (WGS) entry which is preliminary data.</text>
</comment>
<evidence type="ECO:0000313" key="2">
    <source>
        <dbReference type="EMBL" id="OAE33843.1"/>
    </source>
</evidence>
<protein>
    <submittedName>
        <fullName evidence="2">Uncharacterized protein</fullName>
    </submittedName>
</protein>
<gene>
    <name evidence="2" type="ORF">AXG93_3559s1090</name>
</gene>
<sequence>MSERRSNQIGSVVKRVQTRREDRDRDRMVTAAWSARTGERSVRGTREIEGRQGWTFAVEIADGRLLLGRSARLLEGRVVEFGRSSLKRRRRRRSRAEERSCKYAQEISKLAADDGNGGRLPIPEHQQQLRVGS</sequence>
<evidence type="ECO:0000313" key="3">
    <source>
        <dbReference type="Proteomes" id="UP000077202"/>
    </source>
</evidence>
<accession>A0A176WMN0</accession>
<dbReference type="AlphaFoldDB" id="A0A176WMN0"/>
<organism evidence="2 3">
    <name type="scientific">Marchantia polymorpha subsp. ruderalis</name>
    <dbReference type="NCBI Taxonomy" id="1480154"/>
    <lineage>
        <taxon>Eukaryota</taxon>
        <taxon>Viridiplantae</taxon>
        <taxon>Streptophyta</taxon>
        <taxon>Embryophyta</taxon>
        <taxon>Marchantiophyta</taxon>
        <taxon>Marchantiopsida</taxon>
        <taxon>Marchantiidae</taxon>
        <taxon>Marchantiales</taxon>
        <taxon>Marchantiaceae</taxon>
        <taxon>Marchantia</taxon>
    </lineage>
</organism>
<feature type="compositionally biased region" description="Basic and acidic residues" evidence="1">
    <location>
        <begin position="18"/>
        <end position="27"/>
    </location>
</feature>
<dbReference type="EMBL" id="LVLJ01000491">
    <property type="protein sequence ID" value="OAE33843.1"/>
    <property type="molecule type" value="Genomic_DNA"/>
</dbReference>
<dbReference type="Proteomes" id="UP000077202">
    <property type="component" value="Unassembled WGS sequence"/>
</dbReference>
<reference evidence="2" key="1">
    <citation type="submission" date="2016-03" db="EMBL/GenBank/DDBJ databases">
        <title>Mechanisms controlling the formation of the plant cell surface in tip-growing cells are functionally conserved among land plants.</title>
        <authorList>
            <person name="Honkanen S."/>
            <person name="Jones V.A."/>
            <person name="Morieri G."/>
            <person name="Champion C."/>
            <person name="Hetherington A.J."/>
            <person name="Kelly S."/>
            <person name="Saint-Marcoux D."/>
            <person name="Proust H."/>
            <person name="Prescott H."/>
            <person name="Dolan L."/>
        </authorList>
    </citation>
    <scope>NUCLEOTIDE SEQUENCE [LARGE SCALE GENOMIC DNA]</scope>
    <source>
        <tissue evidence="2">Whole gametophyte</tissue>
    </source>
</reference>
<feature type="region of interest" description="Disordered" evidence="1">
    <location>
        <begin position="1"/>
        <end position="27"/>
    </location>
</feature>
<evidence type="ECO:0000256" key="1">
    <source>
        <dbReference type="SAM" id="MobiDB-lite"/>
    </source>
</evidence>